<dbReference type="PANTHER" id="PTHR44757">
    <property type="entry name" value="DIGUANYLATE CYCLASE DGCP"/>
    <property type="match status" value="1"/>
</dbReference>
<keyword evidence="4" id="KW-1185">Reference proteome</keyword>
<dbReference type="InterPro" id="IPR035919">
    <property type="entry name" value="EAL_sf"/>
</dbReference>
<dbReference type="SUPFAM" id="SSF141868">
    <property type="entry name" value="EAL domain-like"/>
    <property type="match status" value="1"/>
</dbReference>
<feature type="domain" description="EAL" evidence="1">
    <location>
        <begin position="199"/>
        <end position="453"/>
    </location>
</feature>
<dbReference type="SMART" id="SM00052">
    <property type="entry name" value="EAL"/>
    <property type="match status" value="1"/>
</dbReference>
<dbReference type="SMART" id="SM00267">
    <property type="entry name" value="GGDEF"/>
    <property type="match status" value="1"/>
</dbReference>
<dbReference type="Pfam" id="PF00990">
    <property type="entry name" value="GGDEF"/>
    <property type="match status" value="1"/>
</dbReference>
<dbReference type="Gene3D" id="3.20.20.450">
    <property type="entry name" value="EAL domain"/>
    <property type="match status" value="1"/>
</dbReference>
<dbReference type="SUPFAM" id="SSF55073">
    <property type="entry name" value="Nucleotide cyclase"/>
    <property type="match status" value="1"/>
</dbReference>
<protein>
    <submittedName>
        <fullName evidence="3">Bifunctional diguanylate cyclase/phosphodiesterase</fullName>
    </submittedName>
</protein>
<dbReference type="InterPro" id="IPR001633">
    <property type="entry name" value="EAL_dom"/>
</dbReference>
<organism evidence="3 4">
    <name type="scientific">Candidatus Manganitrophus noduliformans</name>
    <dbReference type="NCBI Taxonomy" id="2606439"/>
    <lineage>
        <taxon>Bacteria</taxon>
        <taxon>Pseudomonadati</taxon>
        <taxon>Nitrospirota</taxon>
        <taxon>Nitrospiria</taxon>
        <taxon>Candidatus Troglogloeales</taxon>
        <taxon>Candidatus Manganitrophaceae</taxon>
        <taxon>Candidatus Manganitrophus</taxon>
    </lineage>
</organism>
<evidence type="ECO:0000259" key="2">
    <source>
        <dbReference type="PROSITE" id="PS50887"/>
    </source>
</evidence>
<dbReference type="Pfam" id="PF00563">
    <property type="entry name" value="EAL"/>
    <property type="match status" value="1"/>
</dbReference>
<proteinExistence type="predicted"/>
<dbReference type="Gene3D" id="3.30.70.270">
    <property type="match status" value="1"/>
</dbReference>
<gene>
    <name evidence="3" type="ORF">MNODULE_23760</name>
</gene>
<name>A0A7X6DUR7_9BACT</name>
<accession>A0A7X6DUR7</accession>
<dbReference type="InterPro" id="IPR029787">
    <property type="entry name" value="Nucleotide_cyclase"/>
</dbReference>
<dbReference type="Proteomes" id="UP000534783">
    <property type="component" value="Unassembled WGS sequence"/>
</dbReference>
<dbReference type="CDD" id="cd01948">
    <property type="entry name" value="EAL"/>
    <property type="match status" value="1"/>
</dbReference>
<dbReference type="PANTHER" id="PTHR44757:SF2">
    <property type="entry name" value="BIOFILM ARCHITECTURE MAINTENANCE PROTEIN MBAA"/>
    <property type="match status" value="1"/>
</dbReference>
<dbReference type="PROSITE" id="PS50883">
    <property type="entry name" value="EAL"/>
    <property type="match status" value="1"/>
</dbReference>
<evidence type="ECO:0000259" key="1">
    <source>
        <dbReference type="PROSITE" id="PS50883"/>
    </source>
</evidence>
<evidence type="ECO:0000313" key="4">
    <source>
        <dbReference type="Proteomes" id="UP000534783"/>
    </source>
</evidence>
<dbReference type="PROSITE" id="PS50887">
    <property type="entry name" value="GGDEF"/>
    <property type="match status" value="1"/>
</dbReference>
<sequence>MKMKSRPTCVGQASMERIRSIPHHDYLTDLPNRVGAHDCLDEALTRARRRFSKVAVLSLDLDRFHLINETLGFLFGDLLLQSISERLKGILSEGDSVARVGDDEFVMILAHITEAEEAVKTAQKVREELSGPHRLKDHQIMTVDFRITASIGIALSSLNGDEAETLLKNANSAMMWAKREGGDCYHFYTAEMNAAILERLTLESGLRDALQRNELFLEYQPQLDLMTGKIVCVEALARWNYPGIGVIPPSRFIPLAEEMGLIGLLGQRVLETACVQNKKWQWAGLPPIRVAINLSAYQLQQKSLVETVKRVLKETGVNPADLEFEITETIMMQNIEATIATLFELKEMGIRIAMDDFGTGYSSLTYLRRFPIDVLKMDRSFLVDTSGKQDSMAIIIGMIDLARRLKLRVVAEGVETETQLDSLRLHGCDAIQGFLFSSPLPADDVTKLLRGISGDSRKCRK</sequence>
<dbReference type="InterPro" id="IPR043128">
    <property type="entry name" value="Rev_trsase/Diguanyl_cyclase"/>
</dbReference>
<dbReference type="EMBL" id="VTOW01000011">
    <property type="protein sequence ID" value="NKE73771.1"/>
    <property type="molecule type" value="Genomic_DNA"/>
</dbReference>
<dbReference type="FunFam" id="3.20.20.450:FF:000001">
    <property type="entry name" value="Cyclic di-GMP phosphodiesterase yahA"/>
    <property type="match status" value="1"/>
</dbReference>
<reference evidence="3 4" key="1">
    <citation type="journal article" date="2020" name="Nature">
        <title>Bacterial chemolithoautotrophy via manganese oxidation.</title>
        <authorList>
            <person name="Yu H."/>
            <person name="Leadbetter J.R."/>
        </authorList>
    </citation>
    <scope>NUCLEOTIDE SEQUENCE [LARGE SCALE GENOMIC DNA]</scope>
    <source>
        <strain evidence="3 4">Mn-1</strain>
    </source>
</reference>
<dbReference type="CDD" id="cd01949">
    <property type="entry name" value="GGDEF"/>
    <property type="match status" value="1"/>
</dbReference>
<feature type="domain" description="GGDEF" evidence="2">
    <location>
        <begin position="52"/>
        <end position="190"/>
    </location>
</feature>
<comment type="caution">
    <text evidence="3">The sequence shown here is derived from an EMBL/GenBank/DDBJ whole genome shotgun (WGS) entry which is preliminary data.</text>
</comment>
<evidence type="ECO:0000313" key="3">
    <source>
        <dbReference type="EMBL" id="NKE73771.1"/>
    </source>
</evidence>
<dbReference type="AlphaFoldDB" id="A0A7X6DUR7"/>
<dbReference type="NCBIfam" id="TIGR00254">
    <property type="entry name" value="GGDEF"/>
    <property type="match status" value="1"/>
</dbReference>
<dbReference type="InterPro" id="IPR000160">
    <property type="entry name" value="GGDEF_dom"/>
</dbReference>
<dbReference type="InterPro" id="IPR052155">
    <property type="entry name" value="Biofilm_reg_signaling"/>
</dbReference>